<evidence type="ECO:0000256" key="6">
    <source>
        <dbReference type="SAM" id="Phobius"/>
    </source>
</evidence>
<comment type="subcellular location">
    <subcellularLocation>
        <location evidence="1">Cell membrane</location>
        <topology evidence="1">Multi-pass membrane protein</topology>
    </subcellularLocation>
</comment>
<feature type="transmembrane region" description="Helical" evidence="6">
    <location>
        <begin position="24"/>
        <end position="47"/>
    </location>
</feature>
<gene>
    <name evidence="9" type="ORF">sS8_0787</name>
</gene>
<evidence type="ECO:0000259" key="7">
    <source>
        <dbReference type="Pfam" id="PF02706"/>
    </source>
</evidence>
<dbReference type="GO" id="GO:0004713">
    <property type="term" value="F:protein tyrosine kinase activity"/>
    <property type="evidence" value="ECO:0007669"/>
    <property type="project" value="TreeGrafter"/>
</dbReference>
<evidence type="ECO:0000259" key="8">
    <source>
        <dbReference type="Pfam" id="PF13807"/>
    </source>
</evidence>
<name>A0A250KMI3_9GAMM</name>
<dbReference type="KEGG" id="mmai:sS8_0787"/>
<organism evidence="9 10">
    <name type="scientific">Methylocaldum marinum</name>
    <dbReference type="NCBI Taxonomy" id="1432792"/>
    <lineage>
        <taxon>Bacteria</taxon>
        <taxon>Pseudomonadati</taxon>
        <taxon>Pseudomonadota</taxon>
        <taxon>Gammaproteobacteria</taxon>
        <taxon>Methylococcales</taxon>
        <taxon>Methylococcaceae</taxon>
        <taxon>Methylocaldum</taxon>
    </lineage>
</organism>
<evidence type="ECO:0000256" key="3">
    <source>
        <dbReference type="ARBA" id="ARBA00022692"/>
    </source>
</evidence>
<dbReference type="Proteomes" id="UP000266313">
    <property type="component" value="Chromosome"/>
</dbReference>
<evidence type="ECO:0000256" key="2">
    <source>
        <dbReference type="ARBA" id="ARBA00022475"/>
    </source>
</evidence>
<evidence type="ECO:0000256" key="4">
    <source>
        <dbReference type="ARBA" id="ARBA00022989"/>
    </source>
</evidence>
<dbReference type="PANTHER" id="PTHR32309">
    <property type="entry name" value="TYROSINE-PROTEIN KINASE"/>
    <property type="match status" value="1"/>
</dbReference>
<dbReference type="InterPro" id="IPR050445">
    <property type="entry name" value="Bact_polysacc_biosynth/exp"/>
</dbReference>
<evidence type="ECO:0008006" key="11">
    <source>
        <dbReference type="Google" id="ProtNLM"/>
    </source>
</evidence>
<feature type="domain" description="Polysaccharide chain length determinant N-terminal" evidence="7">
    <location>
        <begin position="8"/>
        <end position="106"/>
    </location>
</feature>
<feature type="domain" description="Tyrosine-protein kinase G-rich" evidence="8">
    <location>
        <begin position="340"/>
        <end position="414"/>
    </location>
</feature>
<reference evidence="9 10" key="1">
    <citation type="submission" date="2016-12" db="EMBL/GenBank/DDBJ databases">
        <title>Genome sequencing of Methylocaldum marinum.</title>
        <authorList>
            <person name="Takeuchi M."/>
            <person name="Kamagata Y."/>
            <person name="Hiraoka S."/>
            <person name="Oshima K."/>
            <person name="Hattori M."/>
            <person name="Iwasaki W."/>
        </authorList>
    </citation>
    <scope>NUCLEOTIDE SEQUENCE [LARGE SCALE GENOMIC DNA]</scope>
    <source>
        <strain evidence="9 10">S8</strain>
    </source>
</reference>
<keyword evidence="4 6" id="KW-1133">Transmembrane helix</keyword>
<dbReference type="Pfam" id="PF02706">
    <property type="entry name" value="Wzz"/>
    <property type="match status" value="1"/>
</dbReference>
<dbReference type="GO" id="GO:0005886">
    <property type="term" value="C:plasma membrane"/>
    <property type="evidence" value="ECO:0007669"/>
    <property type="project" value="UniProtKB-SubCell"/>
</dbReference>
<evidence type="ECO:0000256" key="5">
    <source>
        <dbReference type="ARBA" id="ARBA00023136"/>
    </source>
</evidence>
<keyword evidence="10" id="KW-1185">Reference proteome</keyword>
<dbReference type="InterPro" id="IPR032807">
    <property type="entry name" value="GNVR"/>
</dbReference>
<evidence type="ECO:0000313" key="10">
    <source>
        <dbReference type="Proteomes" id="UP000266313"/>
    </source>
</evidence>
<keyword evidence="5 6" id="KW-0472">Membrane</keyword>
<dbReference type="RefSeq" id="WP_119628489.1">
    <property type="nucleotide sequence ID" value="NZ_AP017928.1"/>
</dbReference>
<keyword evidence="3 6" id="KW-0812">Transmembrane</keyword>
<evidence type="ECO:0000256" key="1">
    <source>
        <dbReference type="ARBA" id="ARBA00004651"/>
    </source>
</evidence>
<dbReference type="EMBL" id="AP017928">
    <property type="protein sequence ID" value="BBA32752.1"/>
    <property type="molecule type" value="Genomic_DNA"/>
</dbReference>
<keyword evidence="2" id="KW-1003">Cell membrane</keyword>
<evidence type="ECO:0000313" key="9">
    <source>
        <dbReference type="EMBL" id="BBA32752.1"/>
    </source>
</evidence>
<dbReference type="PANTHER" id="PTHR32309:SF13">
    <property type="entry name" value="FERRIC ENTEROBACTIN TRANSPORT PROTEIN FEPE"/>
    <property type="match status" value="1"/>
</dbReference>
<dbReference type="AlphaFoldDB" id="A0A250KMI3"/>
<dbReference type="InterPro" id="IPR003856">
    <property type="entry name" value="LPS_length_determ_N"/>
</dbReference>
<feature type="transmembrane region" description="Helical" evidence="6">
    <location>
        <begin position="394"/>
        <end position="415"/>
    </location>
</feature>
<protein>
    <recommendedName>
        <fullName evidence="11">Polysaccharide chain length determinant N-terminal domain-containing protein</fullName>
    </recommendedName>
</protein>
<sequence length="446" mass="50452">MVLSENDSFTLQDIIDILVRWRKLAIVTFLTILLPAALVIFLMPPLFQASALIMVNRQSNAADYSVSPQISGQPGTFRSLDRQEEINAHVDSIMARSVLEEVISKLDITKERLDHIRDFRKYVRALINFILDTASYVYDETKYFLGLSSRPTEEEIKFLEHERLVDNVKDRVQAEPESDSSIIAITFKSSDAFLARDVANAIVDEYLNHYAKSRDTRARTFFSEESGALEKQLAEAEFRLSEVRRTSSAYAVDQQRTLLLNQLSNTRERLGQAESQSAQLRARIAVLRQFANEPKFRDEIENTRINLAIADAEITALNKIAAKIELQLAGLGDAELKIRQIEREVKTLENAYLLSVKNREQAQVIEERAQASLADVRLVDVASLPLKPIRPKKLLYLGIALAVSIVLAIAAPFFAHFNDTTLYTEKDVKYFLGIDVVASFPKLKNS</sequence>
<accession>A0A250KMI3</accession>
<proteinExistence type="predicted"/>
<dbReference type="Pfam" id="PF13807">
    <property type="entry name" value="GNVR"/>
    <property type="match status" value="1"/>
</dbReference>